<sequence>PPPPELFNTPPLLTSKNKSENQTSGKSCPSNNHEGKSYQNELKERLNQGVKSILKKTNFSSQHSSSLNEITVTVDDNSDVEDASFKGKKHVHFRMKRAASSTVGSTGLNRSRSASHIITETIHEEDDEHSSYYDDVSRSPDIHDIPIVTTRSVENMMTDFGEENSNDFANGKSIN</sequence>
<name>A0A1Y3BN78_EURMA</name>
<keyword evidence="3" id="KW-1185">Reference proteome</keyword>
<evidence type="ECO:0000313" key="2">
    <source>
        <dbReference type="EMBL" id="OTF82421.1"/>
    </source>
</evidence>
<comment type="caution">
    <text evidence="2">The sequence shown here is derived from an EMBL/GenBank/DDBJ whole genome shotgun (WGS) entry which is preliminary data.</text>
</comment>
<feature type="compositionally biased region" description="Basic and acidic residues" evidence="1">
    <location>
        <begin position="33"/>
        <end position="44"/>
    </location>
</feature>
<protein>
    <submittedName>
        <fullName evidence="2">Uncharacterized protein</fullName>
    </submittedName>
</protein>
<accession>A0A1Y3BN78</accession>
<dbReference type="EMBL" id="MUJZ01008525">
    <property type="protein sequence ID" value="OTF82421.1"/>
    <property type="molecule type" value="Genomic_DNA"/>
</dbReference>
<reference evidence="2 3" key="1">
    <citation type="submission" date="2017-03" db="EMBL/GenBank/DDBJ databases">
        <title>Genome Survey of Euroglyphus maynei.</title>
        <authorList>
            <person name="Arlian L.G."/>
            <person name="Morgan M.S."/>
            <person name="Rider S.D."/>
        </authorList>
    </citation>
    <scope>NUCLEOTIDE SEQUENCE [LARGE SCALE GENOMIC DNA]</scope>
    <source>
        <strain evidence="2">Arlian Lab</strain>
        <tissue evidence="2">Whole body</tissue>
    </source>
</reference>
<evidence type="ECO:0000256" key="1">
    <source>
        <dbReference type="SAM" id="MobiDB-lite"/>
    </source>
</evidence>
<feature type="non-terminal residue" evidence="2">
    <location>
        <position position="1"/>
    </location>
</feature>
<gene>
    <name evidence="2" type="ORF">BLA29_004954</name>
</gene>
<organism evidence="2 3">
    <name type="scientific">Euroglyphus maynei</name>
    <name type="common">Mayne's house dust mite</name>
    <dbReference type="NCBI Taxonomy" id="6958"/>
    <lineage>
        <taxon>Eukaryota</taxon>
        <taxon>Metazoa</taxon>
        <taxon>Ecdysozoa</taxon>
        <taxon>Arthropoda</taxon>
        <taxon>Chelicerata</taxon>
        <taxon>Arachnida</taxon>
        <taxon>Acari</taxon>
        <taxon>Acariformes</taxon>
        <taxon>Sarcoptiformes</taxon>
        <taxon>Astigmata</taxon>
        <taxon>Psoroptidia</taxon>
        <taxon>Analgoidea</taxon>
        <taxon>Pyroglyphidae</taxon>
        <taxon>Pyroglyphinae</taxon>
        <taxon>Euroglyphus</taxon>
    </lineage>
</organism>
<feature type="compositionally biased region" description="Polar residues" evidence="1">
    <location>
        <begin position="14"/>
        <end position="32"/>
    </location>
</feature>
<dbReference type="Proteomes" id="UP000194236">
    <property type="component" value="Unassembled WGS sequence"/>
</dbReference>
<dbReference type="AlphaFoldDB" id="A0A1Y3BN78"/>
<feature type="compositionally biased region" description="Low complexity" evidence="1">
    <location>
        <begin position="1"/>
        <end position="13"/>
    </location>
</feature>
<feature type="region of interest" description="Disordered" evidence="1">
    <location>
        <begin position="1"/>
        <end position="44"/>
    </location>
</feature>
<evidence type="ECO:0000313" key="3">
    <source>
        <dbReference type="Proteomes" id="UP000194236"/>
    </source>
</evidence>
<proteinExistence type="predicted"/>